<gene>
    <name evidence="3" type="ORF">niasHS_015706</name>
</gene>
<dbReference type="CDD" id="cd12885">
    <property type="entry name" value="SPRY_RanBP_like"/>
    <property type="match status" value="1"/>
</dbReference>
<dbReference type="Pfam" id="PF00622">
    <property type="entry name" value="SPRY"/>
    <property type="match status" value="1"/>
</dbReference>
<name>A0ABD2HR38_HETSC</name>
<keyword evidence="4" id="KW-1185">Reference proteome</keyword>
<dbReference type="Gene3D" id="2.60.120.920">
    <property type="match status" value="1"/>
</dbReference>
<evidence type="ECO:0000259" key="2">
    <source>
        <dbReference type="PROSITE" id="PS50188"/>
    </source>
</evidence>
<dbReference type="SUPFAM" id="SSF49899">
    <property type="entry name" value="Concanavalin A-like lectins/glucanases"/>
    <property type="match status" value="1"/>
</dbReference>
<accession>A0ABD2HR38</accession>
<dbReference type="SMART" id="SM00449">
    <property type="entry name" value="SPRY"/>
    <property type="match status" value="1"/>
</dbReference>
<dbReference type="InterPro" id="IPR044736">
    <property type="entry name" value="Gid1/RanBPM/SPLA_SPRY"/>
</dbReference>
<evidence type="ECO:0000313" key="4">
    <source>
        <dbReference type="Proteomes" id="UP001620645"/>
    </source>
</evidence>
<proteinExistence type="predicted"/>
<comment type="caution">
    <text evidence="3">The sequence shown here is derived from an EMBL/GenBank/DDBJ whole genome shotgun (WGS) entry which is preliminary data.</text>
</comment>
<evidence type="ECO:0000313" key="3">
    <source>
        <dbReference type="EMBL" id="KAL3068991.1"/>
    </source>
</evidence>
<dbReference type="InterPro" id="IPR001870">
    <property type="entry name" value="B30.2/SPRY"/>
</dbReference>
<dbReference type="InterPro" id="IPR003877">
    <property type="entry name" value="SPRY_dom"/>
</dbReference>
<dbReference type="PROSITE" id="PS50188">
    <property type="entry name" value="B302_SPRY"/>
    <property type="match status" value="1"/>
</dbReference>
<dbReference type="Proteomes" id="UP001620645">
    <property type="component" value="Unassembled WGS sequence"/>
</dbReference>
<dbReference type="EMBL" id="JBICCN010000434">
    <property type="protein sequence ID" value="KAL3068991.1"/>
    <property type="molecule type" value="Genomic_DNA"/>
</dbReference>
<reference evidence="3 4" key="1">
    <citation type="submission" date="2024-10" db="EMBL/GenBank/DDBJ databases">
        <authorList>
            <person name="Kim D."/>
        </authorList>
    </citation>
    <scope>NUCLEOTIDE SEQUENCE [LARGE SCALE GENOMIC DNA]</scope>
    <source>
        <strain evidence="3">Taebaek</strain>
    </source>
</reference>
<organism evidence="3 4">
    <name type="scientific">Heterodera schachtii</name>
    <name type="common">Sugarbeet cyst nematode worm</name>
    <name type="synonym">Tylenchus schachtii</name>
    <dbReference type="NCBI Taxonomy" id="97005"/>
    <lineage>
        <taxon>Eukaryota</taxon>
        <taxon>Metazoa</taxon>
        <taxon>Ecdysozoa</taxon>
        <taxon>Nematoda</taxon>
        <taxon>Chromadorea</taxon>
        <taxon>Rhabditida</taxon>
        <taxon>Tylenchina</taxon>
        <taxon>Tylenchomorpha</taxon>
        <taxon>Tylenchoidea</taxon>
        <taxon>Heteroderidae</taxon>
        <taxon>Heteroderinae</taxon>
        <taxon>Heterodera</taxon>
    </lineage>
</organism>
<evidence type="ECO:0000256" key="1">
    <source>
        <dbReference type="SAM" id="Coils"/>
    </source>
</evidence>
<dbReference type="AlphaFoldDB" id="A0ABD2HR38"/>
<protein>
    <recommendedName>
        <fullName evidence="2">B30.2/SPRY domain-containing protein</fullName>
    </recommendedName>
</protein>
<feature type="coiled-coil region" evidence="1">
    <location>
        <begin position="64"/>
        <end position="125"/>
    </location>
</feature>
<sequence>MQNSIKDPTAEGNSADVICLGQIEGANNGESSSASDQQQQNILKDFCEKFASLELNSSQQLSMIGELRADNNTLQAEFEKQKQMTTEHLVMLQAELFVLQNKQEEDEKETEKNALIGQLLKLQNEQIALLGRIGELEKQQKEKDEQQQRQYVSVDQFTPIFERTGELEKKNQQQTWHFDQLMKTCESIVGQLTQLQNDQNAILGRIGQLEQKQQQMMTHQQTVNVPQLAKNANPGNVELPIAAKANKPNSWDGKEFNSCANDYHKDLKISGAKCDTVQYKQKNDVFYGTPKEWRSVFAKLSISDSANSSGTFYFEIGVAVLQCYANIVVGFAIKQKPYLSVVNRYGTFALQSNGIFWANGYQQQTLVGLTFSRGDVFGFGVHLATRQMFFSKNGYRLVTPDLFISVPIDQLFPFVSLQNAGDQIEANFGPNFLLPAI</sequence>
<dbReference type="InterPro" id="IPR043136">
    <property type="entry name" value="B30.2/SPRY_sf"/>
</dbReference>
<feature type="domain" description="B30.2/SPRY" evidence="2">
    <location>
        <begin position="236"/>
        <end position="433"/>
    </location>
</feature>
<dbReference type="InterPro" id="IPR013320">
    <property type="entry name" value="ConA-like_dom_sf"/>
</dbReference>
<keyword evidence="1" id="KW-0175">Coiled coil</keyword>